<accession>A0A0N4XML4</accession>
<feature type="region of interest" description="Disordered" evidence="1">
    <location>
        <begin position="1"/>
        <end position="23"/>
    </location>
</feature>
<reference evidence="2 3" key="2">
    <citation type="submission" date="2018-11" db="EMBL/GenBank/DDBJ databases">
        <authorList>
            <consortium name="Pathogen Informatics"/>
        </authorList>
    </citation>
    <scope>NUCLEOTIDE SEQUENCE [LARGE SCALE GENOMIC DNA]</scope>
</reference>
<proteinExistence type="predicted"/>
<dbReference type="Proteomes" id="UP000271162">
    <property type="component" value="Unassembled WGS sequence"/>
</dbReference>
<sequence>MTEFKPRSMSVQSMIRPPTIPQEFQDTVRDRKKSFIGAMLGLKDSRESDDNRSTRSKQASVDGIEHDSEPLALSQRRRVLTLMNYGLYSFDESVLTWLRMEGEERHSWFDAIRFTLHLHTNRKRDVLCSFIQVWCVHAFLQIKFLRQYLFKFIFTFFT</sequence>
<dbReference type="AlphaFoldDB" id="A0A0N4XML4"/>
<dbReference type="EMBL" id="UYSL01006061">
    <property type="protein sequence ID" value="VDL67356.1"/>
    <property type="molecule type" value="Genomic_DNA"/>
</dbReference>
<evidence type="ECO:0000313" key="2">
    <source>
        <dbReference type="EMBL" id="VDL67356.1"/>
    </source>
</evidence>
<evidence type="ECO:0000313" key="3">
    <source>
        <dbReference type="Proteomes" id="UP000271162"/>
    </source>
</evidence>
<reference evidence="4" key="1">
    <citation type="submission" date="2017-02" db="UniProtKB">
        <authorList>
            <consortium name="WormBaseParasite"/>
        </authorList>
    </citation>
    <scope>IDENTIFICATION</scope>
</reference>
<feature type="region of interest" description="Disordered" evidence="1">
    <location>
        <begin position="40"/>
        <end position="66"/>
    </location>
</feature>
<gene>
    <name evidence="2" type="ORF">NBR_LOCUS3767</name>
</gene>
<dbReference type="WBParaSite" id="NBR_0000376601-mRNA-1">
    <property type="protein sequence ID" value="NBR_0000376601-mRNA-1"/>
    <property type="gene ID" value="NBR_0000376601"/>
</dbReference>
<organism evidence="4">
    <name type="scientific">Nippostrongylus brasiliensis</name>
    <name type="common">Rat hookworm</name>
    <dbReference type="NCBI Taxonomy" id="27835"/>
    <lineage>
        <taxon>Eukaryota</taxon>
        <taxon>Metazoa</taxon>
        <taxon>Ecdysozoa</taxon>
        <taxon>Nematoda</taxon>
        <taxon>Chromadorea</taxon>
        <taxon>Rhabditida</taxon>
        <taxon>Rhabditina</taxon>
        <taxon>Rhabditomorpha</taxon>
        <taxon>Strongyloidea</taxon>
        <taxon>Heligmosomidae</taxon>
        <taxon>Nippostrongylus</taxon>
    </lineage>
</organism>
<keyword evidence="3" id="KW-1185">Reference proteome</keyword>
<evidence type="ECO:0000256" key="1">
    <source>
        <dbReference type="SAM" id="MobiDB-lite"/>
    </source>
</evidence>
<name>A0A0N4XML4_NIPBR</name>
<evidence type="ECO:0000313" key="4">
    <source>
        <dbReference type="WBParaSite" id="NBR_0000376601-mRNA-1"/>
    </source>
</evidence>
<protein>
    <submittedName>
        <fullName evidence="2 4">Uncharacterized protein</fullName>
    </submittedName>
</protein>
<dbReference type="STRING" id="27835.A0A0N4XML4"/>
<feature type="compositionally biased region" description="Basic and acidic residues" evidence="1">
    <location>
        <begin position="43"/>
        <end position="53"/>
    </location>
</feature>